<feature type="chain" id="PRO_5044013191" evidence="4">
    <location>
        <begin position="20"/>
        <end position="707"/>
    </location>
</feature>
<dbReference type="GO" id="GO:0006979">
    <property type="term" value="P:response to oxidative stress"/>
    <property type="evidence" value="ECO:0007669"/>
    <property type="project" value="InterPro"/>
</dbReference>
<keyword evidence="2" id="KW-0479">Metal-binding</keyword>
<reference evidence="5 6" key="1">
    <citation type="submission" date="2023-03" db="EMBL/GenBank/DDBJ databases">
        <title>High-quality genome of Scylla paramamosain provides insights in environmental adaptation.</title>
        <authorList>
            <person name="Zhang L."/>
        </authorList>
    </citation>
    <scope>NUCLEOTIDE SEQUENCE [LARGE SCALE GENOMIC DNA]</scope>
    <source>
        <strain evidence="5">LZ_2023a</strain>
        <tissue evidence="5">Muscle</tissue>
    </source>
</reference>
<proteinExistence type="predicted"/>
<dbReference type="Proteomes" id="UP001487740">
    <property type="component" value="Unassembled WGS sequence"/>
</dbReference>
<keyword evidence="4" id="KW-0732">Signal</keyword>
<feature type="binding site" description="axial binding residue" evidence="2">
    <location>
        <position position="408"/>
    </location>
    <ligand>
        <name>heme b</name>
        <dbReference type="ChEBI" id="CHEBI:60344"/>
    </ligand>
    <ligandPart>
        <name>Fe</name>
        <dbReference type="ChEBI" id="CHEBI:18248"/>
    </ligandPart>
</feature>
<dbReference type="PRINTS" id="PR00457">
    <property type="entry name" value="ANPEROXIDASE"/>
</dbReference>
<evidence type="ECO:0000256" key="1">
    <source>
        <dbReference type="ARBA" id="ARBA00022559"/>
    </source>
</evidence>
<dbReference type="Gene3D" id="1.10.640.10">
    <property type="entry name" value="Haem peroxidase domain superfamily, animal type"/>
    <property type="match status" value="1"/>
</dbReference>
<name>A0AAW0TVV2_SCYPA</name>
<dbReference type="GO" id="GO:0046872">
    <property type="term" value="F:metal ion binding"/>
    <property type="evidence" value="ECO:0007669"/>
    <property type="project" value="UniProtKB-KW"/>
</dbReference>
<keyword evidence="2" id="KW-0408">Iron</keyword>
<comment type="caution">
    <text evidence="5">The sequence shown here is derived from an EMBL/GenBank/DDBJ whole genome shotgun (WGS) entry which is preliminary data.</text>
</comment>
<dbReference type="PROSITE" id="PS50292">
    <property type="entry name" value="PEROXIDASE_3"/>
    <property type="match status" value="1"/>
</dbReference>
<dbReference type="GO" id="GO:0004601">
    <property type="term" value="F:peroxidase activity"/>
    <property type="evidence" value="ECO:0007669"/>
    <property type="project" value="UniProtKB-KW"/>
</dbReference>
<evidence type="ECO:0000256" key="3">
    <source>
        <dbReference type="SAM" id="MobiDB-lite"/>
    </source>
</evidence>
<dbReference type="AlphaFoldDB" id="A0AAW0TVV2"/>
<keyword evidence="1" id="KW-0575">Peroxidase</keyword>
<keyword evidence="6" id="KW-1185">Reference proteome</keyword>
<dbReference type="InterPro" id="IPR019791">
    <property type="entry name" value="Haem_peroxidase_animal"/>
</dbReference>
<evidence type="ECO:0000256" key="4">
    <source>
        <dbReference type="SAM" id="SignalP"/>
    </source>
</evidence>
<accession>A0AAW0TVV2</accession>
<keyword evidence="2" id="KW-0349">Heme</keyword>
<dbReference type="GO" id="GO:0020037">
    <property type="term" value="F:heme binding"/>
    <property type="evidence" value="ECO:0007669"/>
    <property type="project" value="InterPro"/>
</dbReference>
<dbReference type="PANTHER" id="PTHR11475:SF134">
    <property type="entry name" value="LD42267P"/>
    <property type="match status" value="1"/>
</dbReference>
<dbReference type="PANTHER" id="PTHR11475">
    <property type="entry name" value="OXIDASE/PEROXIDASE"/>
    <property type="match status" value="1"/>
</dbReference>
<dbReference type="InterPro" id="IPR010255">
    <property type="entry name" value="Haem_peroxidase_sf"/>
</dbReference>
<gene>
    <name evidence="5" type="ORF">O3P69_017486</name>
</gene>
<dbReference type="Pfam" id="PF03098">
    <property type="entry name" value="An_peroxidase"/>
    <property type="match status" value="2"/>
</dbReference>
<evidence type="ECO:0000256" key="2">
    <source>
        <dbReference type="PIRSR" id="PIRSR619791-2"/>
    </source>
</evidence>
<feature type="region of interest" description="Disordered" evidence="3">
    <location>
        <begin position="66"/>
        <end position="88"/>
    </location>
</feature>
<keyword evidence="1" id="KW-0560">Oxidoreductase</keyword>
<evidence type="ECO:0000313" key="6">
    <source>
        <dbReference type="Proteomes" id="UP001487740"/>
    </source>
</evidence>
<sequence length="707" mass="78302">MALLQLVLVLCAWWRPSAPAALPAHAINGTSPAASATVSDSRVRQERSVLTNYGGSVGLSPYFADLQGRPSPTPPTLTTELTPPPPKCMDEETCNPLARYRTISGRCNNLQSPHHGTPGQAMHTLLPQRYDSPAVFRMRAVGGGLLPNPRHVSLLMSLAPEGAKVEGNSLFVQMGQFIDHDFSITTTVREMTPGGKSVEVDCTACSSWYNPACAPIPVPLNDPYQPPHLPTGERRCLPMTRSVGYLVKDSQGRPVLSQPNFNTAFLDVSPVYGSNRCTAEDLRLHRDGMLESDENHLLTKRPADDFPLCFTEAGYCLHSGDKRVNENVGLTSIPHWSDERLYQEARRINIAQFQNFVYGEYVPLLLGYHTAAKMQLMPNHEGYFLGYDPTIDPGVYNEFSTAAFRMGHSQVPKYITFMNDKYEVTYHIPLHYAFFNNTMLALGNVFDPLVRGLLGVSMRPTDLKLVDSLGNKLFMEKGDPHSGRDLFALNVARGRDHGLAPYVEYLKMCGVKEEVSSFADLESLMRPESLALLARAYEDVRDIDLFSGGLAEVPLPGSLIGDRFWFESPAAGFTHAQLQSIRRVTLASVICGVLDQRNPRIPVHALQTPHPQSNPERRCSELLTVDLELWRETPHSPSPPCTHQGQSYQEGALVPVSPCLACVCQPGGKMRCQCDLSGCKQTQAAEDCYCRRICGYSTPHLKPQYRQ</sequence>
<dbReference type="InterPro" id="IPR037120">
    <property type="entry name" value="Haem_peroxidase_sf_animal"/>
</dbReference>
<dbReference type="EMBL" id="JARAKH010000023">
    <property type="protein sequence ID" value="KAK8391894.1"/>
    <property type="molecule type" value="Genomic_DNA"/>
</dbReference>
<protein>
    <submittedName>
        <fullName evidence="5">Uncharacterized protein</fullName>
    </submittedName>
</protein>
<feature type="signal peptide" evidence="4">
    <location>
        <begin position="1"/>
        <end position="19"/>
    </location>
</feature>
<organism evidence="5 6">
    <name type="scientific">Scylla paramamosain</name>
    <name type="common">Mud crab</name>
    <dbReference type="NCBI Taxonomy" id="85552"/>
    <lineage>
        <taxon>Eukaryota</taxon>
        <taxon>Metazoa</taxon>
        <taxon>Ecdysozoa</taxon>
        <taxon>Arthropoda</taxon>
        <taxon>Crustacea</taxon>
        <taxon>Multicrustacea</taxon>
        <taxon>Malacostraca</taxon>
        <taxon>Eumalacostraca</taxon>
        <taxon>Eucarida</taxon>
        <taxon>Decapoda</taxon>
        <taxon>Pleocyemata</taxon>
        <taxon>Brachyura</taxon>
        <taxon>Eubrachyura</taxon>
        <taxon>Portunoidea</taxon>
        <taxon>Portunidae</taxon>
        <taxon>Portuninae</taxon>
        <taxon>Scylla</taxon>
    </lineage>
</organism>
<evidence type="ECO:0000313" key="5">
    <source>
        <dbReference type="EMBL" id="KAK8391894.1"/>
    </source>
</evidence>
<dbReference type="SUPFAM" id="SSF48113">
    <property type="entry name" value="Heme-dependent peroxidases"/>
    <property type="match status" value="1"/>
</dbReference>